<sequence length="101" mass="11460">LAVNARLIVRRPVVVAPRKRQRTHKKQTQREEGPVTTLVNVPIEIFTETSLDWIAFITHRLDLALTIQSTPSKFVNAPVFEAYMAKCDEEHGGFATLSFKL</sequence>
<name>A0A8H3GUW2_9AGAM</name>
<dbReference type="AlphaFoldDB" id="A0A8H3GUW2"/>
<evidence type="ECO:0000313" key="1">
    <source>
        <dbReference type="EMBL" id="CAE6467584.1"/>
    </source>
</evidence>
<gene>
    <name evidence="1" type="ORF">RDB_LOCUS82751</name>
</gene>
<feature type="non-terminal residue" evidence="1">
    <location>
        <position position="1"/>
    </location>
</feature>
<accession>A0A8H3GUW2</accession>
<dbReference type="Proteomes" id="UP000663831">
    <property type="component" value="Unassembled WGS sequence"/>
</dbReference>
<protein>
    <submittedName>
        <fullName evidence="1">Uncharacterized protein</fullName>
    </submittedName>
</protein>
<dbReference type="EMBL" id="CAJMWV010002650">
    <property type="protein sequence ID" value="CAE6467584.1"/>
    <property type="molecule type" value="Genomic_DNA"/>
</dbReference>
<organism evidence="1 2">
    <name type="scientific">Rhizoctonia solani</name>
    <dbReference type="NCBI Taxonomy" id="456999"/>
    <lineage>
        <taxon>Eukaryota</taxon>
        <taxon>Fungi</taxon>
        <taxon>Dikarya</taxon>
        <taxon>Basidiomycota</taxon>
        <taxon>Agaricomycotina</taxon>
        <taxon>Agaricomycetes</taxon>
        <taxon>Cantharellales</taxon>
        <taxon>Ceratobasidiaceae</taxon>
        <taxon>Rhizoctonia</taxon>
    </lineage>
</organism>
<evidence type="ECO:0000313" key="2">
    <source>
        <dbReference type="Proteomes" id="UP000663831"/>
    </source>
</evidence>
<reference evidence="1" key="1">
    <citation type="submission" date="2021-01" db="EMBL/GenBank/DDBJ databases">
        <authorList>
            <person name="Kaushik A."/>
        </authorList>
    </citation>
    <scope>NUCLEOTIDE SEQUENCE</scope>
    <source>
        <strain evidence="1">AG3-1AP</strain>
    </source>
</reference>
<proteinExistence type="predicted"/>
<comment type="caution">
    <text evidence="1">The sequence shown here is derived from an EMBL/GenBank/DDBJ whole genome shotgun (WGS) entry which is preliminary data.</text>
</comment>